<evidence type="ECO:0000256" key="6">
    <source>
        <dbReference type="ARBA" id="ARBA00022840"/>
    </source>
</evidence>
<dbReference type="PANTHER" id="PTHR11059:SF0">
    <property type="entry name" value="DNA REPAIR PROTEIN RECN"/>
    <property type="match status" value="1"/>
</dbReference>
<proteinExistence type="inferred from homology"/>
<evidence type="ECO:0000256" key="1">
    <source>
        <dbReference type="ARBA" id="ARBA00003618"/>
    </source>
</evidence>
<feature type="domain" description="RecF/RecN/SMC N-terminal" evidence="10">
    <location>
        <begin position="3"/>
        <end position="506"/>
    </location>
</feature>
<comment type="function">
    <text evidence="1 9">May be involved in recombinational repair of damaged DNA.</text>
</comment>
<dbReference type="Pfam" id="PF02463">
    <property type="entry name" value="SMC_N"/>
    <property type="match status" value="1"/>
</dbReference>
<dbReference type="GO" id="GO:0043590">
    <property type="term" value="C:bacterial nucleoid"/>
    <property type="evidence" value="ECO:0007669"/>
    <property type="project" value="TreeGrafter"/>
</dbReference>
<dbReference type="FunFam" id="3.40.50.300:FF:000319">
    <property type="entry name" value="DNA repair protein RecN"/>
    <property type="match status" value="1"/>
</dbReference>
<evidence type="ECO:0000256" key="9">
    <source>
        <dbReference type="PIRNR" id="PIRNR003128"/>
    </source>
</evidence>
<comment type="caution">
    <text evidence="11">The sequence shown here is derived from an EMBL/GenBank/DDBJ whole genome shotgun (WGS) entry which is preliminary data.</text>
</comment>
<evidence type="ECO:0000256" key="5">
    <source>
        <dbReference type="ARBA" id="ARBA00022763"/>
    </source>
</evidence>
<dbReference type="InterPro" id="IPR004604">
    <property type="entry name" value="DNA_recomb/repair_RecN"/>
</dbReference>
<dbReference type="NCBIfam" id="TIGR00634">
    <property type="entry name" value="recN"/>
    <property type="match status" value="1"/>
</dbReference>
<evidence type="ECO:0000256" key="7">
    <source>
        <dbReference type="ARBA" id="ARBA00023204"/>
    </source>
</evidence>
<reference evidence="11 12" key="1">
    <citation type="submission" date="2017-01" db="EMBL/GenBank/DDBJ databases">
        <title>Novel large sulfur bacteria in the metagenomes of groundwater-fed chemosynthetic microbial mats in the Lake Huron basin.</title>
        <authorList>
            <person name="Sharrar A.M."/>
            <person name="Flood B.E."/>
            <person name="Bailey J.V."/>
            <person name="Jones D.S."/>
            <person name="Biddanda B."/>
            <person name="Ruberg S.A."/>
            <person name="Marcus D.N."/>
            <person name="Dick G.J."/>
        </authorList>
    </citation>
    <scope>NUCLEOTIDE SEQUENCE [LARGE SCALE GENOMIC DNA]</scope>
    <source>
        <strain evidence="11">A7</strain>
    </source>
</reference>
<evidence type="ECO:0000256" key="3">
    <source>
        <dbReference type="ARBA" id="ARBA00021315"/>
    </source>
</evidence>
<dbReference type="AlphaFoldDB" id="A0A1W9KRL9"/>
<dbReference type="GO" id="GO:0005524">
    <property type="term" value="F:ATP binding"/>
    <property type="evidence" value="ECO:0007669"/>
    <property type="project" value="UniProtKB-KW"/>
</dbReference>
<evidence type="ECO:0000259" key="10">
    <source>
        <dbReference type="Pfam" id="PF02463"/>
    </source>
</evidence>
<dbReference type="CDD" id="cd03241">
    <property type="entry name" value="ABC_RecN"/>
    <property type="match status" value="2"/>
</dbReference>
<keyword evidence="4" id="KW-0547">Nucleotide-binding</keyword>
<dbReference type="GO" id="GO:0009432">
    <property type="term" value="P:SOS response"/>
    <property type="evidence" value="ECO:0007669"/>
    <property type="project" value="TreeGrafter"/>
</dbReference>
<dbReference type="EMBL" id="MTEI01000011">
    <property type="protein sequence ID" value="OQW86990.1"/>
    <property type="molecule type" value="Genomic_DNA"/>
</dbReference>
<name>A0A1W9KRL9_9BURK</name>
<evidence type="ECO:0000256" key="8">
    <source>
        <dbReference type="ARBA" id="ARBA00033408"/>
    </source>
</evidence>
<dbReference type="GO" id="GO:0006281">
    <property type="term" value="P:DNA repair"/>
    <property type="evidence" value="ECO:0007669"/>
    <property type="project" value="UniProtKB-KW"/>
</dbReference>
<dbReference type="Proteomes" id="UP000192505">
    <property type="component" value="Unassembled WGS sequence"/>
</dbReference>
<evidence type="ECO:0000256" key="4">
    <source>
        <dbReference type="ARBA" id="ARBA00022741"/>
    </source>
</evidence>
<dbReference type="PANTHER" id="PTHR11059">
    <property type="entry name" value="DNA REPAIR PROTEIN RECN"/>
    <property type="match status" value="1"/>
</dbReference>
<evidence type="ECO:0000313" key="11">
    <source>
        <dbReference type="EMBL" id="OQW86990.1"/>
    </source>
</evidence>
<organism evidence="11 12">
    <name type="scientific">Rhodoferax ferrireducens</name>
    <dbReference type="NCBI Taxonomy" id="192843"/>
    <lineage>
        <taxon>Bacteria</taxon>
        <taxon>Pseudomonadati</taxon>
        <taxon>Pseudomonadota</taxon>
        <taxon>Betaproteobacteria</taxon>
        <taxon>Burkholderiales</taxon>
        <taxon>Comamonadaceae</taxon>
        <taxon>Rhodoferax</taxon>
    </lineage>
</organism>
<keyword evidence="6" id="KW-0067">ATP-binding</keyword>
<keyword evidence="7 9" id="KW-0234">DNA repair</keyword>
<evidence type="ECO:0000256" key="2">
    <source>
        <dbReference type="ARBA" id="ARBA00009441"/>
    </source>
</evidence>
<dbReference type="Gene3D" id="3.40.50.300">
    <property type="entry name" value="P-loop containing nucleotide triphosphate hydrolases"/>
    <property type="match status" value="2"/>
</dbReference>
<comment type="similarity">
    <text evidence="2 9">Belongs to the RecN family.</text>
</comment>
<sequence>MSLKRIILRDFVIVSELDLELAGGFTVLTGETGAGKSILVDALQLVTGGRADVALIREGAARTDVSAEFDATAAVAAWLGEAGFELDSCLLLRRTIDAQGKSRAWINGSPATATQLRALGEQLLDIHGQHAWQSLTRPEAVRGLLDAYAKLSTDSVSALWHAWRTAQDKLAQARSSQDSLLNERERLTWQIGELEKLAPAPDEWPTLNAEHARLSNAQALLDAAQAAILLLDEDEPSASSQVGSACESLQKQEHIEPVFKGLSEVLASSLAQLEDAVHSLRGYLRKTELDPDRLSALDERMGLWVSLARRYKRRPEELADLLAGWKQQLLALDAAANLQALECAQDAAWQGYQLEAGKLTQARKMAAPKLAQTITQAMQGLGMQGGQFEVQIQAAAQPLQTGLEETSFLVAGHAGSTPRPVGKVASGGELSRLALAIAVTTSQLGTAQTLIFDEVDAGVGGAVAETVGRLMRQLGIDRQVLAVTHLPQVAACADWHLVVSKQLAGTSTVSSVTPVKGEERVTELARMLGGERILASTLTHARDMLLLQGA</sequence>
<dbReference type="InterPro" id="IPR003395">
    <property type="entry name" value="RecF/RecN/SMC_N"/>
</dbReference>
<dbReference type="SUPFAM" id="SSF52540">
    <property type="entry name" value="P-loop containing nucleoside triphosphate hydrolases"/>
    <property type="match status" value="1"/>
</dbReference>
<evidence type="ECO:0000313" key="12">
    <source>
        <dbReference type="Proteomes" id="UP000192505"/>
    </source>
</evidence>
<dbReference type="PIRSF" id="PIRSF003128">
    <property type="entry name" value="RecN"/>
    <property type="match status" value="1"/>
</dbReference>
<dbReference type="GO" id="GO:0006310">
    <property type="term" value="P:DNA recombination"/>
    <property type="evidence" value="ECO:0007669"/>
    <property type="project" value="InterPro"/>
</dbReference>
<dbReference type="InterPro" id="IPR027417">
    <property type="entry name" value="P-loop_NTPase"/>
</dbReference>
<accession>A0A1W9KRL9</accession>
<dbReference type="NCBIfam" id="NF008121">
    <property type="entry name" value="PRK10869.1"/>
    <property type="match status" value="1"/>
</dbReference>
<keyword evidence="5 9" id="KW-0227">DNA damage</keyword>
<gene>
    <name evidence="11" type="ORF">BWK72_14695</name>
</gene>
<protein>
    <recommendedName>
        <fullName evidence="3 9">DNA repair protein RecN</fullName>
    </recommendedName>
    <alternativeName>
        <fullName evidence="8 9">Recombination protein N</fullName>
    </alternativeName>
</protein>